<accession>A0ABT9S404</accession>
<evidence type="ECO:0000313" key="2">
    <source>
        <dbReference type="EMBL" id="MDP9899076.1"/>
    </source>
</evidence>
<evidence type="ECO:0000313" key="3">
    <source>
        <dbReference type="Proteomes" id="UP001226867"/>
    </source>
</evidence>
<dbReference type="InterPro" id="IPR010982">
    <property type="entry name" value="Lambda_DNA-bd_dom_sf"/>
</dbReference>
<dbReference type="InterPro" id="IPR001387">
    <property type="entry name" value="Cro/C1-type_HTH"/>
</dbReference>
<gene>
    <name evidence="2" type="ORF">J2W36_001321</name>
</gene>
<dbReference type="SUPFAM" id="SSF47413">
    <property type="entry name" value="lambda repressor-like DNA-binding domains"/>
    <property type="match status" value="1"/>
</dbReference>
<organism evidence="2 3">
    <name type="scientific">Variovorax ginsengisoli</name>
    <dbReference type="NCBI Taxonomy" id="363844"/>
    <lineage>
        <taxon>Bacteria</taxon>
        <taxon>Pseudomonadati</taxon>
        <taxon>Pseudomonadota</taxon>
        <taxon>Betaproteobacteria</taxon>
        <taxon>Burkholderiales</taxon>
        <taxon>Comamonadaceae</taxon>
        <taxon>Variovorax</taxon>
    </lineage>
</organism>
<proteinExistence type="predicted"/>
<keyword evidence="3" id="KW-1185">Reference proteome</keyword>
<reference evidence="2 3" key="1">
    <citation type="submission" date="2023-07" db="EMBL/GenBank/DDBJ databases">
        <title>Sorghum-associated microbial communities from plants grown in Nebraska, USA.</title>
        <authorList>
            <person name="Schachtman D."/>
        </authorList>
    </citation>
    <scope>NUCLEOTIDE SEQUENCE [LARGE SCALE GENOMIC DNA]</scope>
    <source>
        <strain evidence="2 3">DS1607</strain>
    </source>
</reference>
<dbReference type="CDD" id="cd00093">
    <property type="entry name" value="HTH_XRE"/>
    <property type="match status" value="1"/>
</dbReference>
<dbReference type="Pfam" id="PF13560">
    <property type="entry name" value="HTH_31"/>
    <property type="match status" value="1"/>
</dbReference>
<evidence type="ECO:0000259" key="1">
    <source>
        <dbReference type="PROSITE" id="PS50943"/>
    </source>
</evidence>
<dbReference type="Proteomes" id="UP001226867">
    <property type="component" value="Unassembled WGS sequence"/>
</dbReference>
<dbReference type="PROSITE" id="PS50943">
    <property type="entry name" value="HTH_CROC1"/>
    <property type="match status" value="1"/>
</dbReference>
<comment type="caution">
    <text evidence="2">The sequence shown here is derived from an EMBL/GenBank/DDBJ whole genome shotgun (WGS) entry which is preliminary data.</text>
</comment>
<dbReference type="SMART" id="SM00530">
    <property type="entry name" value="HTH_XRE"/>
    <property type="match status" value="1"/>
</dbReference>
<sequence>MSTLLELADRLEAARQASGLTRQALTEKAGVSRQAVYRLLKGNDVQVSTLLAVMDVLRLDLVTVPRALERGLPELRTSAEGSPTHALSAVQQRLARLKEGRR</sequence>
<name>A0ABT9S404_9BURK</name>
<feature type="domain" description="HTH cro/C1-type" evidence="1">
    <location>
        <begin position="11"/>
        <end position="64"/>
    </location>
</feature>
<dbReference type="Gene3D" id="1.10.260.40">
    <property type="entry name" value="lambda repressor-like DNA-binding domains"/>
    <property type="match status" value="1"/>
</dbReference>
<dbReference type="RefSeq" id="WP_307688902.1">
    <property type="nucleotide sequence ID" value="NZ_JAUSRO010000004.1"/>
</dbReference>
<protein>
    <submittedName>
        <fullName evidence="2">Transcriptional regulator with XRE-family HTH domain</fullName>
    </submittedName>
</protein>
<dbReference type="EMBL" id="JAUSRO010000004">
    <property type="protein sequence ID" value="MDP9899076.1"/>
    <property type="molecule type" value="Genomic_DNA"/>
</dbReference>